<name>A0A8C4R5V9_EPTBU</name>
<reference evidence="6" key="2">
    <citation type="submission" date="2025-09" db="UniProtKB">
        <authorList>
            <consortium name="Ensembl"/>
        </authorList>
    </citation>
    <scope>IDENTIFICATION</scope>
</reference>
<feature type="region of interest" description="Disordered" evidence="3">
    <location>
        <begin position="483"/>
        <end position="512"/>
    </location>
</feature>
<dbReference type="GO" id="GO:0000166">
    <property type="term" value="F:nucleotide binding"/>
    <property type="evidence" value="ECO:0007669"/>
    <property type="project" value="InterPro"/>
</dbReference>
<dbReference type="InterPro" id="IPR050463">
    <property type="entry name" value="Gfo/Idh/MocA_oxidrdct_glycsds"/>
</dbReference>
<comment type="similarity">
    <text evidence="1">Belongs to the Gfo/Idh/MocA family.</text>
</comment>
<evidence type="ECO:0000313" key="6">
    <source>
        <dbReference type="Ensembl" id="ENSEBUP00000024804.1"/>
    </source>
</evidence>
<keyword evidence="7" id="KW-1185">Reference proteome</keyword>
<dbReference type="Pfam" id="PF22725">
    <property type="entry name" value="GFO_IDH_MocA_C3"/>
    <property type="match status" value="1"/>
</dbReference>
<dbReference type="InterPro" id="IPR055170">
    <property type="entry name" value="GFO_IDH_MocA-like_dom"/>
</dbReference>
<dbReference type="Gene3D" id="3.40.50.720">
    <property type="entry name" value="NAD(P)-binding Rossmann-like Domain"/>
    <property type="match status" value="1"/>
</dbReference>
<sequence>MLPGVGLLASPPGARDLVPLLRAEGFRVEALWARAAGEARALAHELRVPLGTNHADELLLWPQVHLLYICLPPPLTRQVAVKALGIGKNVVSGPPVSALDACRMVQQALYYPGLLSLLAFPLRLLPACTQARSLVQEGYLGELRVCEARVHVGSLLSPVYDWSCERLMGGGALRVVGTHLVDLLAFLTGKRARRAFGLTRTYSGFSDQGTNSAAPSAVESTRQGSGIRATTADDFCCFLLVLEDGAVATVTLNCCMPGRADLELCLVGSHARLVLRGTDLYGCRYKDNDDEAMARQDMKDQPDGLVKEEEERRERDDGASMTPPVVIAPKRGETVTMRKGISERLGGSKVTIRATRGVETEKVNRKVSGISRCTNPSQNPCSGSEVNGGCTSACQTKVPEQETLLLADRVVGPTSTEATAEPWKGLSRPGLAGTLRLLRALRRAFEGRRERQAWDPGPLAPAADFEDGLYALRVAEAIEEAAEAGEWRDVSQGEAVEPERPQGSRNSAMYFH</sequence>
<dbReference type="Pfam" id="PF01408">
    <property type="entry name" value="GFO_IDH_MocA"/>
    <property type="match status" value="1"/>
</dbReference>
<dbReference type="Gene3D" id="3.30.360.10">
    <property type="entry name" value="Dihydrodipicolinate Reductase, domain 2"/>
    <property type="match status" value="2"/>
</dbReference>
<keyword evidence="2" id="KW-0560">Oxidoreductase</keyword>
<dbReference type="Proteomes" id="UP000694388">
    <property type="component" value="Unplaced"/>
</dbReference>
<dbReference type="PANTHER" id="PTHR43818:SF11">
    <property type="entry name" value="BCDNA.GH03377"/>
    <property type="match status" value="1"/>
</dbReference>
<dbReference type="GO" id="GO:0016491">
    <property type="term" value="F:oxidoreductase activity"/>
    <property type="evidence" value="ECO:0007669"/>
    <property type="project" value="UniProtKB-KW"/>
</dbReference>
<dbReference type="AlphaFoldDB" id="A0A8C4R5V9"/>
<feature type="domain" description="Gfo/Idh/MocA-like oxidoreductase N-terminal" evidence="4">
    <location>
        <begin position="15"/>
        <end position="106"/>
    </location>
</feature>
<dbReference type="InterPro" id="IPR036291">
    <property type="entry name" value="NAD(P)-bd_dom_sf"/>
</dbReference>
<dbReference type="SUPFAM" id="SSF55347">
    <property type="entry name" value="Glyceraldehyde-3-phosphate dehydrogenase-like, C-terminal domain"/>
    <property type="match status" value="1"/>
</dbReference>
<accession>A0A8C4R5V9</accession>
<evidence type="ECO:0000259" key="5">
    <source>
        <dbReference type="Pfam" id="PF22725"/>
    </source>
</evidence>
<evidence type="ECO:0000259" key="4">
    <source>
        <dbReference type="Pfam" id="PF01408"/>
    </source>
</evidence>
<evidence type="ECO:0000313" key="7">
    <source>
        <dbReference type="Proteomes" id="UP000694388"/>
    </source>
</evidence>
<dbReference type="GeneTree" id="ENSGT00940000156501"/>
<proteinExistence type="inferred from homology"/>
<dbReference type="Ensembl" id="ENSEBUT00000025380.1">
    <property type="protein sequence ID" value="ENSEBUP00000024804.1"/>
    <property type="gene ID" value="ENSEBUG00000015312.1"/>
</dbReference>
<feature type="domain" description="GFO/IDH/MocA-like oxidoreductase" evidence="5">
    <location>
        <begin position="130"/>
        <end position="273"/>
    </location>
</feature>
<dbReference type="SUPFAM" id="SSF51735">
    <property type="entry name" value="NAD(P)-binding Rossmann-fold domains"/>
    <property type="match status" value="1"/>
</dbReference>
<feature type="compositionally biased region" description="Basic and acidic residues" evidence="3">
    <location>
        <begin position="292"/>
        <end position="318"/>
    </location>
</feature>
<protein>
    <submittedName>
        <fullName evidence="6">Glucose-fructose oxidoreductase domain containing 2</fullName>
    </submittedName>
</protein>
<dbReference type="PANTHER" id="PTHR43818">
    <property type="entry name" value="BCDNA.GH03377"/>
    <property type="match status" value="1"/>
</dbReference>
<evidence type="ECO:0000256" key="3">
    <source>
        <dbReference type="SAM" id="MobiDB-lite"/>
    </source>
</evidence>
<reference evidence="6" key="1">
    <citation type="submission" date="2025-08" db="UniProtKB">
        <authorList>
            <consortium name="Ensembl"/>
        </authorList>
    </citation>
    <scope>IDENTIFICATION</scope>
</reference>
<feature type="compositionally biased region" description="Basic and acidic residues" evidence="3">
    <location>
        <begin position="485"/>
        <end position="502"/>
    </location>
</feature>
<evidence type="ECO:0000256" key="1">
    <source>
        <dbReference type="ARBA" id="ARBA00010928"/>
    </source>
</evidence>
<organism evidence="6 7">
    <name type="scientific">Eptatretus burgeri</name>
    <name type="common">Inshore hagfish</name>
    <dbReference type="NCBI Taxonomy" id="7764"/>
    <lineage>
        <taxon>Eukaryota</taxon>
        <taxon>Metazoa</taxon>
        <taxon>Chordata</taxon>
        <taxon>Craniata</taxon>
        <taxon>Vertebrata</taxon>
        <taxon>Cyclostomata</taxon>
        <taxon>Myxini</taxon>
        <taxon>Myxiniformes</taxon>
        <taxon>Myxinidae</taxon>
        <taxon>Eptatretinae</taxon>
        <taxon>Eptatretus</taxon>
    </lineage>
</organism>
<evidence type="ECO:0000256" key="2">
    <source>
        <dbReference type="ARBA" id="ARBA00023002"/>
    </source>
</evidence>
<feature type="region of interest" description="Disordered" evidence="3">
    <location>
        <begin position="292"/>
        <end position="325"/>
    </location>
</feature>
<feature type="compositionally biased region" description="Polar residues" evidence="3">
    <location>
        <begin position="503"/>
        <end position="512"/>
    </location>
</feature>
<dbReference type="InterPro" id="IPR000683">
    <property type="entry name" value="Gfo/Idh/MocA-like_OxRdtase_N"/>
</dbReference>